<dbReference type="InterPro" id="IPR036097">
    <property type="entry name" value="HisK_dim/P_sf"/>
</dbReference>
<dbReference type="STRING" id="381764.Fnod_1706"/>
<keyword evidence="7" id="KW-0418">Kinase</keyword>
<dbReference type="EMBL" id="CP000771">
    <property type="protein sequence ID" value="ABS61541.1"/>
    <property type="molecule type" value="Genomic_DNA"/>
</dbReference>
<dbReference type="PROSITE" id="PS50109">
    <property type="entry name" value="HIS_KIN"/>
    <property type="match status" value="1"/>
</dbReference>
<dbReference type="GO" id="GO:0000155">
    <property type="term" value="F:phosphorelay sensor kinase activity"/>
    <property type="evidence" value="ECO:0007669"/>
    <property type="project" value="InterPro"/>
</dbReference>
<gene>
    <name evidence="7" type="ordered locus">Fnod_1706</name>
</gene>
<dbReference type="InterPro" id="IPR005467">
    <property type="entry name" value="His_kinase_dom"/>
</dbReference>
<dbReference type="InterPro" id="IPR003594">
    <property type="entry name" value="HATPase_dom"/>
</dbReference>
<keyword evidence="8" id="KW-1185">Reference proteome</keyword>
<evidence type="ECO:0000256" key="1">
    <source>
        <dbReference type="ARBA" id="ARBA00000085"/>
    </source>
</evidence>
<keyword evidence="7" id="KW-0808">Transferase</keyword>
<organism evidence="7 8">
    <name type="scientific">Fervidobacterium nodosum (strain ATCC 35602 / DSM 5306 / Rt17-B1)</name>
    <dbReference type="NCBI Taxonomy" id="381764"/>
    <lineage>
        <taxon>Bacteria</taxon>
        <taxon>Thermotogati</taxon>
        <taxon>Thermotogota</taxon>
        <taxon>Thermotogae</taxon>
        <taxon>Thermotogales</taxon>
        <taxon>Fervidobacteriaceae</taxon>
        <taxon>Fervidobacterium</taxon>
    </lineage>
</organism>
<evidence type="ECO:0000256" key="5">
    <source>
        <dbReference type="SAM" id="Phobius"/>
    </source>
</evidence>
<feature type="coiled-coil region" evidence="4">
    <location>
        <begin position="164"/>
        <end position="198"/>
    </location>
</feature>
<dbReference type="PANTHER" id="PTHR43065:SF47">
    <property type="match status" value="1"/>
</dbReference>
<keyword evidence="4" id="KW-0175">Coiled coil</keyword>
<dbReference type="Proteomes" id="UP000002415">
    <property type="component" value="Chromosome"/>
</dbReference>
<sequence length="444" mass="50715">MKETKINTNSNKKKFYILNSLSAAVLIVSFLFITFSYIESWKKELYNVFETFTEALTYPSWTLNKNLVEMTMTPMIKKKDIISITVYDDKCEVLGKISKSESITMIHSIFGLRTKFKEYLMDYKGFLAGKVVFEYSDIEPAKLLFIISMIFVALYFVIFLLLKNIEKSEKLKNLISELNEANSELEVTLSELEETQQRVINSEKMAVLGKLMINIAHDVNTPIGIIYSSLTDIKDRIKNITEKLASEELTEEELRECLNTCNDLVDIMIRNAQRIRDLVQSLKRVAVNELTQTVSTVKIKDVVNDVLNAMHPKLRKTKISIKVDVPDDLEMKTVPGAWAQILMNLIDNSIIHGFEYDNPGEIVVKFEKINSKVLMIFSDNGKGMNEETKRRAFEPFYTTDTFSGSGLGLSIVYQLVTELLRGEITLESEEGKGTTFKILVPCEI</sequence>
<keyword evidence="5" id="KW-0812">Transmembrane</keyword>
<accession>A7HNQ8</accession>
<evidence type="ECO:0000259" key="6">
    <source>
        <dbReference type="PROSITE" id="PS50109"/>
    </source>
</evidence>
<evidence type="ECO:0000256" key="2">
    <source>
        <dbReference type="ARBA" id="ARBA00012438"/>
    </source>
</evidence>
<dbReference type="HOGENOM" id="CLU_000445_133_5_0"/>
<dbReference type="KEGG" id="fno:Fnod_1706"/>
<proteinExistence type="predicted"/>
<dbReference type="InterPro" id="IPR036890">
    <property type="entry name" value="HATPase_C_sf"/>
</dbReference>
<dbReference type="CDD" id="cd00082">
    <property type="entry name" value="HisKA"/>
    <property type="match status" value="1"/>
</dbReference>
<dbReference type="Pfam" id="PF02518">
    <property type="entry name" value="HATPase_c"/>
    <property type="match status" value="1"/>
</dbReference>
<dbReference type="InterPro" id="IPR004358">
    <property type="entry name" value="Sig_transdc_His_kin-like_C"/>
</dbReference>
<feature type="domain" description="Histidine kinase" evidence="6">
    <location>
        <begin position="214"/>
        <end position="444"/>
    </location>
</feature>
<evidence type="ECO:0000256" key="4">
    <source>
        <dbReference type="SAM" id="Coils"/>
    </source>
</evidence>
<dbReference type="eggNOG" id="COG4191">
    <property type="taxonomic scope" value="Bacteria"/>
</dbReference>
<dbReference type="Gene3D" id="1.10.287.130">
    <property type="match status" value="1"/>
</dbReference>
<dbReference type="PRINTS" id="PR00344">
    <property type="entry name" value="BCTRLSENSOR"/>
</dbReference>
<dbReference type="CDD" id="cd00075">
    <property type="entry name" value="HATPase"/>
    <property type="match status" value="1"/>
</dbReference>
<keyword evidence="5" id="KW-1133">Transmembrane helix</keyword>
<feature type="transmembrane region" description="Helical" evidence="5">
    <location>
        <begin position="143"/>
        <end position="162"/>
    </location>
</feature>
<dbReference type="AlphaFoldDB" id="A7HNQ8"/>
<dbReference type="SMART" id="SM00387">
    <property type="entry name" value="HATPase_c"/>
    <property type="match status" value="1"/>
</dbReference>
<evidence type="ECO:0000313" key="8">
    <source>
        <dbReference type="Proteomes" id="UP000002415"/>
    </source>
</evidence>
<reference evidence="7 8" key="2">
    <citation type="journal article" date="2009" name="Proc. Natl. Acad. Sci. U.S.A.">
        <title>On the chimeric nature, thermophilic origin, and phylogenetic placement of the Thermotogales.</title>
        <authorList>
            <person name="Zhaxybayeva O."/>
            <person name="Swithers K.S."/>
            <person name="Lapierre P."/>
            <person name="Fournier G.P."/>
            <person name="Bickhart D.M."/>
            <person name="DeBoy R.T."/>
            <person name="Nelson K.E."/>
            <person name="Nesbo C.L."/>
            <person name="Doolittle W.F."/>
            <person name="Gogarten J.P."/>
            <person name="Noll K.M."/>
        </authorList>
    </citation>
    <scope>NUCLEOTIDE SEQUENCE [LARGE SCALE GENOMIC DNA]</scope>
    <source>
        <strain evidence="8">ATCC 35602 / DSM 5306 / Rt17-B1</strain>
    </source>
</reference>
<keyword evidence="3" id="KW-0597">Phosphoprotein</keyword>
<dbReference type="PANTHER" id="PTHR43065">
    <property type="entry name" value="SENSOR HISTIDINE KINASE"/>
    <property type="match status" value="1"/>
</dbReference>
<keyword evidence="5" id="KW-0472">Membrane</keyword>
<reference evidence="7 8" key="1">
    <citation type="submission" date="2007-07" db="EMBL/GenBank/DDBJ databases">
        <title>Complete sequence of Fervidobacterium nodosum Rt17-B1.</title>
        <authorList>
            <consortium name="US DOE Joint Genome Institute"/>
            <person name="Copeland A."/>
            <person name="Lucas S."/>
            <person name="Lapidus A."/>
            <person name="Barry K."/>
            <person name="Glavina del Rio T."/>
            <person name="Dalin E."/>
            <person name="Tice H."/>
            <person name="Pitluck S."/>
            <person name="Saunders E."/>
            <person name="Brettin T."/>
            <person name="Bruce D."/>
            <person name="Detter J.C."/>
            <person name="Han C."/>
            <person name="Schmutz J."/>
            <person name="Larimer F."/>
            <person name="Land M."/>
            <person name="Hauser L."/>
            <person name="Kyrpides N."/>
            <person name="Mikhailova N."/>
            <person name="Nelson K."/>
            <person name="Gogarten J.P."/>
            <person name="Noll K."/>
            <person name="Richardson P."/>
        </authorList>
    </citation>
    <scope>NUCLEOTIDE SEQUENCE [LARGE SCALE GENOMIC DNA]</scope>
    <source>
        <strain evidence="8">ATCC 35602 / DSM 5306 / Rt17-B1</strain>
    </source>
</reference>
<evidence type="ECO:0000313" key="7">
    <source>
        <dbReference type="EMBL" id="ABS61541.1"/>
    </source>
</evidence>
<name>A7HNQ8_FERNB</name>
<dbReference type="EC" id="2.7.13.3" evidence="2"/>
<dbReference type="InterPro" id="IPR003661">
    <property type="entry name" value="HisK_dim/P_dom"/>
</dbReference>
<protein>
    <recommendedName>
        <fullName evidence="2">histidine kinase</fullName>
        <ecNumber evidence="2">2.7.13.3</ecNumber>
    </recommendedName>
</protein>
<dbReference type="RefSeq" id="WP_011994832.1">
    <property type="nucleotide sequence ID" value="NC_009718.1"/>
</dbReference>
<comment type="catalytic activity">
    <reaction evidence="1">
        <text>ATP + protein L-histidine = ADP + protein N-phospho-L-histidine.</text>
        <dbReference type="EC" id="2.7.13.3"/>
    </reaction>
</comment>
<evidence type="ECO:0000256" key="3">
    <source>
        <dbReference type="ARBA" id="ARBA00022553"/>
    </source>
</evidence>
<dbReference type="Gene3D" id="3.30.565.10">
    <property type="entry name" value="Histidine kinase-like ATPase, C-terminal domain"/>
    <property type="match status" value="1"/>
</dbReference>
<dbReference type="SUPFAM" id="SSF55874">
    <property type="entry name" value="ATPase domain of HSP90 chaperone/DNA topoisomerase II/histidine kinase"/>
    <property type="match status" value="1"/>
</dbReference>
<dbReference type="SUPFAM" id="SSF47384">
    <property type="entry name" value="Homodimeric domain of signal transducing histidine kinase"/>
    <property type="match status" value="1"/>
</dbReference>
<feature type="transmembrane region" description="Helical" evidence="5">
    <location>
        <begin position="15"/>
        <end position="38"/>
    </location>
</feature>